<dbReference type="EMBL" id="JAEAOA010001133">
    <property type="protein sequence ID" value="KAK3577655.1"/>
    <property type="molecule type" value="Genomic_DNA"/>
</dbReference>
<comment type="caution">
    <text evidence="2">The sequence shown here is derived from an EMBL/GenBank/DDBJ whole genome shotgun (WGS) entry which is preliminary data.</text>
</comment>
<dbReference type="Proteomes" id="UP001195483">
    <property type="component" value="Unassembled WGS sequence"/>
</dbReference>
<keyword evidence="3" id="KW-1185">Reference proteome</keyword>
<evidence type="ECO:0000313" key="2">
    <source>
        <dbReference type="EMBL" id="KAK3577655.1"/>
    </source>
</evidence>
<evidence type="ECO:0000313" key="3">
    <source>
        <dbReference type="Proteomes" id="UP001195483"/>
    </source>
</evidence>
<proteinExistence type="predicted"/>
<dbReference type="InterPro" id="IPR031981">
    <property type="entry name" value="MIEAP_C"/>
</dbReference>
<reference evidence="2" key="2">
    <citation type="journal article" date="2021" name="Genome Biol. Evol.">
        <title>Developing a high-quality reference genome for a parasitic bivalve with doubly uniparental inheritance (Bivalvia: Unionida).</title>
        <authorList>
            <person name="Smith C.H."/>
        </authorList>
    </citation>
    <scope>NUCLEOTIDE SEQUENCE</scope>
    <source>
        <strain evidence="2">CHS0354</strain>
        <tissue evidence="2">Mantle</tissue>
    </source>
</reference>
<sequence length="157" mass="17850">MDEDCSKDQNNDKATVKHLHATLTIDQEKQIKTIWRTTTDEFKDEAVTHLHKVLSNEFGISSKDYPDTSKYLASCIDFCWKMGVQEKPMHLDTLAEKEDGLERIFVQDKFKAYTKSGKRVAYLVWPALFVHEGGAMLAKGIAQGCKEIENLNDSVHA</sequence>
<gene>
    <name evidence="2" type="ORF">CHS0354_018279</name>
</gene>
<organism evidence="2 3">
    <name type="scientific">Potamilus streckersoni</name>
    <dbReference type="NCBI Taxonomy" id="2493646"/>
    <lineage>
        <taxon>Eukaryota</taxon>
        <taxon>Metazoa</taxon>
        <taxon>Spiralia</taxon>
        <taxon>Lophotrochozoa</taxon>
        <taxon>Mollusca</taxon>
        <taxon>Bivalvia</taxon>
        <taxon>Autobranchia</taxon>
        <taxon>Heteroconchia</taxon>
        <taxon>Palaeoheterodonta</taxon>
        <taxon>Unionida</taxon>
        <taxon>Unionoidea</taxon>
        <taxon>Unionidae</taxon>
        <taxon>Ambleminae</taxon>
        <taxon>Lampsilini</taxon>
        <taxon>Potamilus</taxon>
    </lineage>
</organism>
<feature type="domain" description="Mitochondria-eating protein C-terminal" evidence="1">
    <location>
        <begin position="58"/>
        <end position="142"/>
    </location>
</feature>
<reference evidence="2" key="1">
    <citation type="journal article" date="2021" name="Genome Biol. Evol.">
        <title>A High-Quality Reference Genome for a Parasitic Bivalve with Doubly Uniparental Inheritance (Bivalvia: Unionida).</title>
        <authorList>
            <person name="Smith C.H."/>
        </authorList>
    </citation>
    <scope>NUCLEOTIDE SEQUENCE</scope>
    <source>
        <strain evidence="2">CHS0354</strain>
    </source>
</reference>
<reference evidence="2" key="3">
    <citation type="submission" date="2023-05" db="EMBL/GenBank/DDBJ databases">
        <authorList>
            <person name="Smith C.H."/>
        </authorList>
    </citation>
    <scope>NUCLEOTIDE SEQUENCE</scope>
    <source>
        <strain evidence="2">CHS0354</strain>
        <tissue evidence="2">Mantle</tissue>
    </source>
</reference>
<evidence type="ECO:0000259" key="1">
    <source>
        <dbReference type="Pfam" id="PF16026"/>
    </source>
</evidence>
<protein>
    <recommendedName>
        <fullName evidence="1">Mitochondria-eating protein C-terminal domain-containing protein</fullName>
    </recommendedName>
</protein>
<accession>A0AAE0RQJ0</accession>
<dbReference type="Pfam" id="PF16026">
    <property type="entry name" value="MIEAP"/>
    <property type="match status" value="1"/>
</dbReference>
<dbReference type="AlphaFoldDB" id="A0AAE0RQJ0"/>
<name>A0AAE0RQJ0_9BIVA</name>